<evidence type="ECO:0000313" key="2">
    <source>
        <dbReference type="Proteomes" id="UP000005237"/>
    </source>
</evidence>
<dbReference type="AlphaFoldDB" id="A0A2Q4SL60"/>
<reference evidence="1" key="2">
    <citation type="submission" date="2022-06" db="UniProtKB">
        <authorList>
            <consortium name="EnsemblMetazoa"/>
        </authorList>
    </citation>
    <scope>IDENTIFICATION</scope>
    <source>
        <strain evidence="1">DF5081</strain>
    </source>
</reference>
<dbReference type="EnsemblMetazoa" id="CJA30944.1">
    <property type="protein sequence ID" value="CJA30944.1"/>
    <property type="gene ID" value="WBGene00206791"/>
</dbReference>
<dbReference type="Proteomes" id="UP000005237">
    <property type="component" value="Unassembled WGS sequence"/>
</dbReference>
<dbReference type="EnsemblMetazoa" id="CJA32777.1">
    <property type="protein sequence ID" value="CJA32777.1"/>
    <property type="gene ID" value="WBGene00208624"/>
</dbReference>
<evidence type="ECO:0000313" key="1">
    <source>
        <dbReference type="EnsemblMetazoa" id="CJA30944.1"/>
    </source>
</evidence>
<sequence>MLDDNEKPHTALKTRQMLQTLGIQVFYHPLYLITSPSRKFMTKKVVERLYCFSVSEFLCEQKLNFRRVGKKS</sequence>
<organism evidence="1 2">
    <name type="scientific">Caenorhabditis japonica</name>
    <dbReference type="NCBI Taxonomy" id="281687"/>
    <lineage>
        <taxon>Eukaryota</taxon>
        <taxon>Metazoa</taxon>
        <taxon>Ecdysozoa</taxon>
        <taxon>Nematoda</taxon>
        <taxon>Chromadorea</taxon>
        <taxon>Rhabditida</taxon>
        <taxon>Rhabditina</taxon>
        <taxon>Rhabditomorpha</taxon>
        <taxon>Rhabditoidea</taxon>
        <taxon>Rhabditidae</taxon>
        <taxon>Peloderinae</taxon>
        <taxon>Caenorhabditis</taxon>
    </lineage>
</organism>
<proteinExistence type="predicted"/>
<keyword evidence="2" id="KW-1185">Reference proteome</keyword>
<name>A0A2Q4SL60_CAEJA</name>
<protein>
    <submittedName>
        <fullName evidence="1">Uncharacterized protein</fullName>
    </submittedName>
</protein>
<reference evidence="2" key="1">
    <citation type="submission" date="2010-08" db="EMBL/GenBank/DDBJ databases">
        <authorList>
            <consortium name="Caenorhabditis japonica Sequencing Consortium"/>
            <person name="Wilson R.K."/>
        </authorList>
    </citation>
    <scope>NUCLEOTIDE SEQUENCE [LARGE SCALE GENOMIC DNA]</scope>
    <source>
        <strain evidence="2">DF5081</strain>
    </source>
</reference>
<accession>A0A2Q4SL60</accession>
<dbReference type="InParanoid" id="A0A2Q4SL60"/>